<dbReference type="Proteomes" id="UP000660262">
    <property type="component" value="Unassembled WGS sequence"/>
</dbReference>
<dbReference type="InterPro" id="IPR036663">
    <property type="entry name" value="Fumarylacetoacetase_C_sf"/>
</dbReference>
<dbReference type="SUPFAM" id="SSF56529">
    <property type="entry name" value="FAH"/>
    <property type="match status" value="1"/>
</dbReference>
<comment type="caution">
    <text evidence="4">The sequence shown here is derived from an EMBL/GenBank/DDBJ whole genome shotgun (WGS) entry which is preliminary data.</text>
</comment>
<reference evidence="4" key="1">
    <citation type="submission" date="2020-10" db="EMBL/GenBank/DDBJ databases">
        <title>Unveiling of a novel bifunctional photoreceptor, Dualchrome1, isolated from a cosmopolitan green alga.</title>
        <authorList>
            <person name="Suzuki S."/>
            <person name="Kawachi M."/>
        </authorList>
    </citation>
    <scope>NUCLEOTIDE SEQUENCE</scope>
    <source>
        <strain evidence="4">NIES 2893</strain>
    </source>
</reference>
<keyword evidence="2" id="KW-0479">Metal-binding</keyword>
<dbReference type="FunFam" id="3.90.850.10:FF:000002">
    <property type="entry name" value="2-hydroxyhepta-2,4-diene-1,7-dioate isomerase"/>
    <property type="match status" value="1"/>
</dbReference>
<proteinExistence type="inferred from homology"/>
<dbReference type="GO" id="GO:0006107">
    <property type="term" value="P:oxaloacetate metabolic process"/>
    <property type="evidence" value="ECO:0007669"/>
    <property type="project" value="UniProtKB-ARBA"/>
</dbReference>
<name>A0A830HV75_9CHLO</name>
<dbReference type="GO" id="GO:0050163">
    <property type="term" value="F:oxaloacetate tautomerase activity"/>
    <property type="evidence" value="ECO:0007669"/>
    <property type="project" value="UniProtKB-ARBA"/>
</dbReference>
<dbReference type="PANTHER" id="PTHR11820:SF7">
    <property type="entry name" value="ACYLPYRUVASE FAHD1, MITOCHONDRIAL"/>
    <property type="match status" value="1"/>
</dbReference>
<dbReference type="AlphaFoldDB" id="A0A830HV75"/>
<dbReference type="OrthoDB" id="411064at2759"/>
<dbReference type="PANTHER" id="PTHR11820">
    <property type="entry name" value="ACYLPYRUVASE"/>
    <property type="match status" value="1"/>
</dbReference>
<evidence type="ECO:0000256" key="2">
    <source>
        <dbReference type="ARBA" id="ARBA00022723"/>
    </source>
</evidence>
<evidence type="ECO:0000259" key="3">
    <source>
        <dbReference type="Pfam" id="PF01557"/>
    </source>
</evidence>
<comment type="similarity">
    <text evidence="1">Belongs to the FAH family.</text>
</comment>
<dbReference type="GO" id="GO:0018773">
    <property type="term" value="F:acetylpyruvate hydrolase activity"/>
    <property type="evidence" value="ECO:0007669"/>
    <property type="project" value="TreeGrafter"/>
</dbReference>
<dbReference type="EMBL" id="BNJQ01000026">
    <property type="protein sequence ID" value="GHP09650.1"/>
    <property type="molecule type" value="Genomic_DNA"/>
</dbReference>
<keyword evidence="5" id="KW-1185">Reference proteome</keyword>
<dbReference type="Gene3D" id="3.90.850.10">
    <property type="entry name" value="Fumarylacetoacetase-like, C-terminal domain"/>
    <property type="match status" value="1"/>
</dbReference>
<evidence type="ECO:0000313" key="5">
    <source>
        <dbReference type="Proteomes" id="UP000660262"/>
    </source>
</evidence>
<feature type="domain" description="Fumarylacetoacetase-like C-terminal" evidence="3">
    <location>
        <begin position="132"/>
        <end position="349"/>
    </location>
</feature>
<dbReference type="InterPro" id="IPR011234">
    <property type="entry name" value="Fumarylacetoacetase-like_C"/>
</dbReference>
<sequence length="357" mass="37983">MLRSYQRVGTSSYVRRVVENSYRACGGSASRRNFATNMSATTTQLVSFTQRPPPTLPPPPAKPYAAADFADAQPGVMVGDDVYPLPFKSMLDVIDAAGFGGFKRDWLDDALRQAPLKANRVTLLSPIPNPPTVICIGKNYQEHIKEVDTQMPGIAKDAVPPVPIIFTKSTSSVCGPDNAVAHPSPASSKMDYEGELGVVIGVGGKDIPKEDAGKHVFGYTIVNDLTARDVQKAHQQWFLGKSFDGFSPIGPCIIPKAELSGGAADPRALSIVTRVNGEVRQTGSTSDMIRDVGDLVECISSCVTLRPGDVLVTGTPAGVGAGFDPPKFLKPRDVVEVEVEGIGTLRTYVAPSLSSKL</sequence>
<dbReference type="GO" id="GO:0046872">
    <property type="term" value="F:metal ion binding"/>
    <property type="evidence" value="ECO:0007669"/>
    <property type="project" value="UniProtKB-KW"/>
</dbReference>
<protein>
    <recommendedName>
        <fullName evidence="3">Fumarylacetoacetase-like C-terminal domain-containing protein</fullName>
    </recommendedName>
</protein>
<organism evidence="4 5">
    <name type="scientific">Pycnococcus provasolii</name>
    <dbReference type="NCBI Taxonomy" id="41880"/>
    <lineage>
        <taxon>Eukaryota</taxon>
        <taxon>Viridiplantae</taxon>
        <taxon>Chlorophyta</taxon>
        <taxon>Pseudoscourfieldiophyceae</taxon>
        <taxon>Pseudoscourfieldiales</taxon>
        <taxon>Pycnococcaceae</taxon>
        <taxon>Pycnococcus</taxon>
    </lineage>
</organism>
<evidence type="ECO:0000313" key="4">
    <source>
        <dbReference type="EMBL" id="GHP09650.1"/>
    </source>
</evidence>
<evidence type="ECO:0000256" key="1">
    <source>
        <dbReference type="ARBA" id="ARBA00010211"/>
    </source>
</evidence>
<accession>A0A830HV75</accession>
<gene>
    <name evidence="4" type="ORF">PPROV_000838500</name>
</gene>
<dbReference type="Pfam" id="PF01557">
    <property type="entry name" value="FAA_hydrolase"/>
    <property type="match status" value="1"/>
</dbReference>